<keyword evidence="5" id="KW-1185">Reference proteome</keyword>
<evidence type="ECO:0000313" key="5">
    <source>
        <dbReference type="Proteomes" id="UP000001694"/>
    </source>
</evidence>
<dbReference type="GO" id="GO:0046872">
    <property type="term" value="F:metal ion binding"/>
    <property type="evidence" value="ECO:0007669"/>
    <property type="project" value="UniProtKB-KW"/>
</dbReference>
<dbReference type="InterPro" id="IPR036409">
    <property type="entry name" value="Aldolase_II/adducin_N_sf"/>
</dbReference>
<dbReference type="OrthoDB" id="18709at2157"/>
<keyword evidence="2" id="KW-0456">Lyase</keyword>
<feature type="domain" description="Class II aldolase/adducin N-terminal" evidence="3">
    <location>
        <begin position="5"/>
        <end position="178"/>
    </location>
</feature>
<dbReference type="GO" id="GO:0005829">
    <property type="term" value="C:cytosol"/>
    <property type="evidence" value="ECO:0007669"/>
    <property type="project" value="TreeGrafter"/>
</dbReference>
<dbReference type="AlphaFoldDB" id="B1Y943"/>
<gene>
    <name evidence="4" type="ordered locus">Tneu_1346</name>
</gene>
<organism evidence="4 5">
    <name type="scientific">Pyrobaculum neutrophilum (strain DSM 2338 / JCM 9278 / NBRC 100436 / V24Sta)</name>
    <name type="common">Thermoproteus neutrophilus</name>
    <dbReference type="NCBI Taxonomy" id="444157"/>
    <lineage>
        <taxon>Archaea</taxon>
        <taxon>Thermoproteota</taxon>
        <taxon>Thermoprotei</taxon>
        <taxon>Thermoproteales</taxon>
        <taxon>Thermoproteaceae</taxon>
        <taxon>Pyrobaculum</taxon>
    </lineage>
</organism>
<dbReference type="RefSeq" id="WP_012350691.1">
    <property type="nucleotide sequence ID" value="NC_010525.1"/>
</dbReference>
<dbReference type="Proteomes" id="UP000001694">
    <property type="component" value="Chromosome"/>
</dbReference>
<dbReference type="KEGG" id="tne:Tneu_1346"/>
<dbReference type="InterPro" id="IPR001303">
    <property type="entry name" value="Aldolase_II/adducin_N"/>
</dbReference>
<evidence type="ECO:0000313" key="4">
    <source>
        <dbReference type="EMBL" id="ACB40272.1"/>
    </source>
</evidence>
<dbReference type="PANTHER" id="PTHR22789">
    <property type="entry name" value="FUCULOSE PHOSPHATE ALDOLASE"/>
    <property type="match status" value="1"/>
</dbReference>
<dbReference type="SMART" id="SM01007">
    <property type="entry name" value="Aldolase_II"/>
    <property type="match status" value="1"/>
</dbReference>
<name>B1Y943_PYRNV</name>
<evidence type="ECO:0000256" key="2">
    <source>
        <dbReference type="ARBA" id="ARBA00023239"/>
    </source>
</evidence>
<accession>B1Y943</accession>
<dbReference type="GO" id="GO:0019323">
    <property type="term" value="P:pentose catabolic process"/>
    <property type="evidence" value="ECO:0007669"/>
    <property type="project" value="TreeGrafter"/>
</dbReference>
<dbReference type="eggNOG" id="arCOG04226">
    <property type="taxonomic scope" value="Archaea"/>
</dbReference>
<dbReference type="InterPro" id="IPR050197">
    <property type="entry name" value="Aldolase_class_II_sugar_metab"/>
</dbReference>
<dbReference type="Pfam" id="PF00596">
    <property type="entry name" value="Aldolase_II"/>
    <property type="match status" value="1"/>
</dbReference>
<protein>
    <submittedName>
        <fullName evidence="4">Class II aldolase/adducin family protein</fullName>
    </submittedName>
</protein>
<dbReference type="PANTHER" id="PTHR22789:SF0">
    <property type="entry name" value="3-OXO-TETRONATE 4-PHOSPHATE DECARBOXYLASE-RELATED"/>
    <property type="match status" value="1"/>
</dbReference>
<sequence length="189" mass="20846">MGVEEEFLRYVKLLYERGYLTLLSGNVSLRVGDKVLVTPTTRPKPFLTVDDLVWIDLEGRVVKGGLKPTSEWRMHVAIYRRRPDVNAVVHVHDILPTVLAERLNPSLLSEAELQLGTEIAVVPYIQPGTAELAEAVASALERRNAAVLKRHGVVTVGRDLAEAVNRAEVVSDVAKATLYSLIASKLWSA</sequence>
<keyword evidence="1" id="KW-0479">Metal-binding</keyword>
<reference evidence="4" key="1">
    <citation type="submission" date="2008-03" db="EMBL/GenBank/DDBJ databases">
        <title>Complete sequence of Thermoproteus neutrophilus V24Sta.</title>
        <authorList>
            <consortium name="US DOE Joint Genome Institute"/>
            <person name="Copeland A."/>
            <person name="Lucas S."/>
            <person name="Lapidus A."/>
            <person name="Glavina del Rio T."/>
            <person name="Dalin E."/>
            <person name="Tice H."/>
            <person name="Bruce D."/>
            <person name="Goodwin L."/>
            <person name="Pitluck S."/>
            <person name="Sims D."/>
            <person name="Brettin T."/>
            <person name="Detter J.C."/>
            <person name="Han C."/>
            <person name="Kuske C.R."/>
            <person name="Schmutz J."/>
            <person name="Larimer F."/>
            <person name="Land M."/>
            <person name="Hauser L."/>
            <person name="Kyrpides N."/>
            <person name="Mikhailova N."/>
            <person name="Biddle J.F."/>
            <person name="Zhang Z."/>
            <person name="Fitz-Gibbon S.T."/>
            <person name="Lowe T.M."/>
            <person name="Saltikov C."/>
            <person name="House C.H."/>
            <person name="Richardson P."/>
        </authorList>
    </citation>
    <scope>NUCLEOTIDE SEQUENCE [LARGE SCALE GENOMIC DNA]</scope>
    <source>
        <strain evidence="4">V24Sta</strain>
    </source>
</reference>
<evidence type="ECO:0000256" key="1">
    <source>
        <dbReference type="ARBA" id="ARBA00022723"/>
    </source>
</evidence>
<evidence type="ECO:0000259" key="3">
    <source>
        <dbReference type="SMART" id="SM01007"/>
    </source>
</evidence>
<dbReference type="UniPathway" id="UPA00071"/>
<dbReference type="STRING" id="444157.Tneu_1346"/>
<dbReference type="HOGENOM" id="CLU_006033_3_0_2"/>
<dbReference type="GO" id="GO:0016832">
    <property type="term" value="F:aldehyde-lyase activity"/>
    <property type="evidence" value="ECO:0007669"/>
    <property type="project" value="TreeGrafter"/>
</dbReference>
<dbReference type="EMBL" id="CP001014">
    <property type="protein sequence ID" value="ACB40272.1"/>
    <property type="molecule type" value="Genomic_DNA"/>
</dbReference>
<dbReference type="GeneID" id="6165359"/>
<dbReference type="SUPFAM" id="SSF53639">
    <property type="entry name" value="AraD/HMP-PK domain-like"/>
    <property type="match status" value="1"/>
</dbReference>
<proteinExistence type="predicted"/>
<dbReference type="Gene3D" id="3.40.225.10">
    <property type="entry name" value="Class II aldolase/adducin N-terminal domain"/>
    <property type="match status" value="1"/>
</dbReference>